<keyword evidence="1" id="KW-0238">DNA-binding</keyword>
<gene>
    <name evidence="3" type="ORF">B1A_09439</name>
</gene>
<dbReference type="GO" id="GO:0000160">
    <property type="term" value="P:phosphorelay signal transduction system"/>
    <property type="evidence" value="ECO:0007669"/>
    <property type="project" value="InterPro"/>
</dbReference>
<dbReference type="InterPro" id="IPR001867">
    <property type="entry name" value="OmpR/PhoB-type_DNA-bd"/>
</dbReference>
<organism evidence="3">
    <name type="scientific">mine drainage metagenome</name>
    <dbReference type="NCBI Taxonomy" id="410659"/>
    <lineage>
        <taxon>unclassified sequences</taxon>
        <taxon>metagenomes</taxon>
        <taxon>ecological metagenomes</taxon>
    </lineage>
</organism>
<protein>
    <submittedName>
        <fullName evidence="3">Two component transcriptional regulator</fullName>
    </submittedName>
</protein>
<reference evidence="3" key="2">
    <citation type="journal article" date="2014" name="ISME J.">
        <title>Microbial stratification in low pH oxic and suboxic macroscopic growths along an acid mine drainage.</title>
        <authorList>
            <person name="Mendez-Garcia C."/>
            <person name="Mesa V."/>
            <person name="Sprenger R.R."/>
            <person name="Richter M."/>
            <person name="Diez M.S."/>
            <person name="Solano J."/>
            <person name="Bargiela R."/>
            <person name="Golyshina O.V."/>
            <person name="Manteca A."/>
            <person name="Ramos J.L."/>
            <person name="Gallego J.R."/>
            <person name="Llorente I."/>
            <person name="Martins Dos Santos V.A."/>
            <person name="Jensen O.N."/>
            <person name="Pelaez A.I."/>
            <person name="Sanchez J."/>
            <person name="Ferrer M."/>
        </authorList>
    </citation>
    <scope>NUCLEOTIDE SEQUENCE</scope>
</reference>
<dbReference type="GO" id="GO:0003677">
    <property type="term" value="F:DNA binding"/>
    <property type="evidence" value="ECO:0007669"/>
    <property type="project" value="UniProtKB-KW"/>
</dbReference>
<dbReference type="Pfam" id="PF00486">
    <property type="entry name" value="Trans_reg_C"/>
    <property type="match status" value="1"/>
</dbReference>
<dbReference type="SUPFAM" id="SSF46894">
    <property type="entry name" value="C-terminal effector domain of the bipartite response regulators"/>
    <property type="match status" value="1"/>
</dbReference>
<sequence length="49" mass="5588">DHVWGSSVYVEERTVDVHIRRLRKTLEPFGLDAMVQTVRSAGYRLSADA</sequence>
<proteinExistence type="predicted"/>
<evidence type="ECO:0000256" key="1">
    <source>
        <dbReference type="ARBA" id="ARBA00023125"/>
    </source>
</evidence>
<dbReference type="EMBL" id="AUZX01006731">
    <property type="protein sequence ID" value="EQD62701.1"/>
    <property type="molecule type" value="Genomic_DNA"/>
</dbReference>
<dbReference type="Gene3D" id="1.10.10.10">
    <property type="entry name" value="Winged helix-like DNA-binding domain superfamily/Winged helix DNA-binding domain"/>
    <property type="match status" value="1"/>
</dbReference>
<evidence type="ECO:0000259" key="2">
    <source>
        <dbReference type="PROSITE" id="PS51755"/>
    </source>
</evidence>
<name>T1AQ37_9ZZZZ</name>
<feature type="non-terminal residue" evidence="3">
    <location>
        <position position="1"/>
    </location>
</feature>
<comment type="caution">
    <text evidence="3">The sequence shown here is derived from an EMBL/GenBank/DDBJ whole genome shotgun (WGS) entry which is preliminary data.</text>
</comment>
<dbReference type="InterPro" id="IPR016032">
    <property type="entry name" value="Sig_transdc_resp-reg_C-effctor"/>
</dbReference>
<dbReference type="PROSITE" id="PS51755">
    <property type="entry name" value="OMPR_PHOB"/>
    <property type="match status" value="1"/>
</dbReference>
<evidence type="ECO:0000313" key="3">
    <source>
        <dbReference type="EMBL" id="EQD62701.1"/>
    </source>
</evidence>
<reference evidence="3" key="1">
    <citation type="submission" date="2013-08" db="EMBL/GenBank/DDBJ databases">
        <authorList>
            <person name="Mendez C."/>
            <person name="Richter M."/>
            <person name="Ferrer M."/>
            <person name="Sanchez J."/>
        </authorList>
    </citation>
    <scope>NUCLEOTIDE SEQUENCE</scope>
</reference>
<feature type="domain" description="OmpR/PhoB-type" evidence="2">
    <location>
        <begin position="1"/>
        <end position="47"/>
    </location>
</feature>
<dbReference type="CDD" id="cd00383">
    <property type="entry name" value="trans_reg_C"/>
    <property type="match status" value="1"/>
</dbReference>
<dbReference type="InterPro" id="IPR036388">
    <property type="entry name" value="WH-like_DNA-bd_sf"/>
</dbReference>
<accession>T1AQ37</accession>
<dbReference type="AlphaFoldDB" id="T1AQ37"/>
<dbReference type="GO" id="GO:0006355">
    <property type="term" value="P:regulation of DNA-templated transcription"/>
    <property type="evidence" value="ECO:0007669"/>
    <property type="project" value="InterPro"/>
</dbReference>